<feature type="signal peptide" evidence="4">
    <location>
        <begin position="1"/>
        <end position="19"/>
    </location>
</feature>
<feature type="chain" id="PRO_5031276015" evidence="4">
    <location>
        <begin position="20"/>
        <end position="572"/>
    </location>
</feature>
<sequence length="572" mass="62679">MPSCVVGLWLFLAGCEASGRPLRSVSRIFRPGPRLGDAKIHRLSSIRGIGSTRKGIRHEAARKDGWMVSAFREGPEHVSASSAHACFTPSELDLIDRLFSVVGVEADRKSRSIHGYMEQRLQEANNLPQIKLLRDALQSTSAQVDDDFAIDKTSWYDAFARLKSRADEGMLGYRTDKGSFLRFNFKNFLQTNYLRLHPPWQRQIMQAAASGHLSVVKDLLASGDVNAKDAYGSTVLIHAAANGHRELVRYLAKHTNADVDAQDSENGCTALWRAAERGHLDLVRFLFDEAGADVEARDKSGRTALIASAENGHVDVVRYLIEQANANLESEDDSGATALARGSLEAVRYLVEEIKADINARMERCKGGLTVLEYATRYRSDDAATDYLKLKEAEKETSSVEEKDRIKAEIAEVRLIEAAKRGDLEIVAEALSEKGVNVDATREPTGTTALMLAAYNGHPEIVRYLCADARANVNAKTVSGKTALICGAEGGNLEVVKYLVEHAHANVDVGDHDGETALMKAAGEGRLELVQFLVEDAKAAVDAKDWLDSTALDKARLFARRNKAVVDYLAAL</sequence>
<feature type="repeat" description="ANK" evidence="3">
    <location>
        <begin position="513"/>
        <end position="535"/>
    </location>
</feature>
<dbReference type="Gene3D" id="1.25.40.20">
    <property type="entry name" value="Ankyrin repeat-containing domain"/>
    <property type="match status" value="4"/>
</dbReference>
<feature type="repeat" description="ANK" evidence="3">
    <location>
        <begin position="266"/>
        <end position="299"/>
    </location>
</feature>
<keyword evidence="2 3" id="KW-0040">ANK repeat</keyword>
<feature type="repeat" description="ANK" evidence="3">
    <location>
        <begin position="300"/>
        <end position="322"/>
    </location>
</feature>
<dbReference type="Pfam" id="PF12796">
    <property type="entry name" value="Ank_2"/>
    <property type="match status" value="2"/>
</dbReference>
<dbReference type="SMART" id="SM00248">
    <property type="entry name" value="ANK"/>
    <property type="match status" value="9"/>
</dbReference>
<keyword evidence="1" id="KW-0677">Repeat</keyword>
<dbReference type="Pfam" id="PF00023">
    <property type="entry name" value="Ank"/>
    <property type="match status" value="2"/>
</dbReference>
<keyword evidence="4" id="KW-0732">Signal</keyword>
<dbReference type="AlphaFoldDB" id="A0A7S3Z2C4"/>
<evidence type="ECO:0000256" key="2">
    <source>
        <dbReference type="ARBA" id="ARBA00023043"/>
    </source>
</evidence>
<dbReference type="PROSITE" id="PS50088">
    <property type="entry name" value="ANK_REPEAT"/>
    <property type="match status" value="4"/>
</dbReference>
<evidence type="ECO:0000313" key="5">
    <source>
        <dbReference type="EMBL" id="CAE0669515.1"/>
    </source>
</evidence>
<reference evidence="5" key="1">
    <citation type="submission" date="2021-01" db="EMBL/GenBank/DDBJ databases">
        <authorList>
            <person name="Corre E."/>
            <person name="Pelletier E."/>
            <person name="Niang G."/>
            <person name="Scheremetjew M."/>
            <person name="Finn R."/>
            <person name="Kale V."/>
            <person name="Holt S."/>
            <person name="Cochrane G."/>
            <person name="Meng A."/>
            <person name="Brown T."/>
            <person name="Cohen L."/>
        </authorList>
    </citation>
    <scope>NUCLEOTIDE SEQUENCE</scope>
    <source>
        <strain evidence="5">CCCM811</strain>
    </source>
</reference>
<feature type="repeat" description="ANK" evidence="3">
    <location>
        <begin position="445"/>
        <end position="465"/>
    </location>
</feature>
<dbReference type="InterPro" id="IPR036770">
    <property type="entry name" value="Ankyrin_rpt-contain_sf"/>
</dbReference>
<name>A0A7S3Z2C4_9EUKA</name>
<organism evidence="5">
    <name type="scientific">Lotharella globosa</name>
    <dbReference type="NCBI Taxonomy" id="91324"/>
    <lineage>
        <taxon>Eukaryota</taxon>
        <taxon>Sar</taxon>
        <taxon>Rhizaria</taxon>
        <taxon>Cercozoa</taxon>
        <taxon>Chlorarachniophyceae</taxon>
        <taxon>Lotharella</taxon>
    </lineage>
</organism>
<evidence type="ECO:0000256" key="1">
    <source>
        <dbReference type="ARBA" id="ARBA00022737"/>
    </source>
</evidence>
<dbReference type="PANTHER" id="PTHR24198:SF165">
    <property type="entry name" value="ANKYRIN REPEAT-CONTAINING PROTEIN-RELATED"/>
    <property type="match status" value="1"/>
</dbReference>
<proteinExistence type="predicted"/>
<dbReference type="EMBL" id="HBIV01029597">
    <property type="protein sequence ID" value="CAE0669515.1"/>
    <property type="molecule type" value="Transcribed_RNA"/>
</dbReference>
<dbReference type="PANTHER" id="PTHR24198">
    <property type="entry name" value="ANKYRIN REPEAT AND PROTEIN KINASE DOMAIN-CONTAINING PROTEIN"/>
    <property type="match status" value="1"/>
</dbReference>
<evidence type="ECO:0000256" key="4">
    <source>
        <dbReference type="SAM" id="SignalP"/>
    </source>
</evidence>
<dbReference type="PROSITE" id="PS50297">
    <property type="entry name" value="ANK_REP_REGION"/>
    <property type="match status" value="3"/>
</dbReference>
<gene>
    <name evidence="5" type="ORF">LGLO00237_LOCUS21142</name>
</gene>
<protein>
    <submittedName>
        <fullName evidence="5">Uncharacterized protein</fullName>
    </submittedName>
</protein>
<accession>A0A7S3Z2C4</accession>
<dbReference type="InterPro" id="IPR002110">
    <property type="entry name" value="Ankyrin_rpt"/>
</dbReference>
<dbReference type="SUPFAM" id="SSF48403">
    <property type="entry name" value="Ankyrin repeat"/>
    <property type="match status" value="1"/>
</dbReference>
<evidence type="ECO:0000256" key="3">
    <source>
        <dbReference type="PROSITE-ProRule" id="PRU00023"/>
    </source>
</evidence>